<keyword evidence="2" id="KW-1003">Cell membrane</keyword>
<dbReference type="EC" id="2.4.-.-" evidence="11"/>
<evidence type="ECO:0000313" key="12">
    <source>
        <dbReference type="Proteomes" id="UP001597322"/>
    </source>
</evidence>
<evidence type="ECO:0000256" key="9">
    <source>
        <dbReference type="SAM" id="Phobius"/>
    </source>
</evidence>
<dbReference type="GO" id="GO:0016757">
    <property type="term" value="F:glycosyltransferase activity"/>
    <property type="evidence" value="ECO:0007669"/>
    <property type="project" value="UniProtKB-KW"/>
</dbReference>
<name>A0ABW4M475_9HYPH</name>
<comment type="subcellular location">
    <subcellularLocation>
        <location evidence="1">Cell membrane</location>
        <topology evidence="1">Multi-pass membrane protein</topology>
    </subcellularLocation>
</comment>
<feature type="transmembrane region" description="Helical" evidence="9">
    <location>
        <begin position="44"/>
        <end position="62"/>
    </location>
</feature>
<dbReference type="InterPro" id="IPR050297">
    <property type="entry name" value="LipidA_mod_glycosyltrf_83"/>
</dbReference>
<keyword evidence="3 11" id="KW-0328">Glycosyltransferase</keyword>
<dbReference type="InterPro" id="IPR038731">
    <property type="entry name" value="RgtA/B/C-like"/>
</dbReference>
<keyword evidence="7 9" id="KW-0472">Membrane</keyword>
<feature type="compositionally biased region" description="Basic and acidic residues" evidence="8">
    <location>
        <begin position="1"/>
        <end position="11"/>
    </location>
</feature>
<evidence type="ECO:0000256" key="2">
    <source>
        <dbReference type="ARBA" id="ARBA00022475"/>
    </source>
</evidence>
<comment type="caution">
    <text evidence="11">The sequence shown here is derived from an EMBL/GenBank/DDBJ whole genome shotgun (WGS) entry which is preliminary data.</text>
</comment>
<feature type="transmembrane region" description="Helical" evidence="9">
    <location>
        <begin position="360"/>
        <end position="380"/>
    </location>
</feature>
<dbReference type="Pfam" id="PF13231">
    <property type="entry name" value="PMT_2"/>
    <property type="match status" value="1"/>
</dbReference>
<protein>
    <submittedName>
        <fullName evidence="11">ArnT family glycosyltransferase</fullName>
        <ecNumber evidence="11">2.4.-.-</ecNumber>
    </submittedName>
</protein>
<evidence type="ECO:0000256" key="6">
    <source>
        <dbReference type="ARBA" id="ARBA00022989"/>
    </source>
</evidence>
<evidence type="ECO:0000256" key="8">
    <source>
        <dbReference type="SAM" id="MobiDB-lite"/>
    </source>
</evidence>
<keyword evidence="5 9" id="KW-0812">Transmembrane</keyword>
<feature type="transmembrane region" description="Helical" evidence="9">
    <location>
        <begin position="209"/>
        <end position="235"/>
    </location>
</feature>
<feature type="transmembrane region" description="Helical" evidence="9">
    <location>
        <begin position="446"/>
        <end position="466"/>
    </location>
</feature>
<reference evidence="12" key="1">
    <citation type="journal article" date="2019" name="Int. J. Syst. Evol. Microbiol.">
        <title>The Global Catalogue of Microorganisms (GCM) 10K type strain sequencing project: providing services to taxonomists for standard genome sequencing and annotation.</title>
        <authorList>
            <consortium name="The Broad Institute Genomics Platform"/>
            <consortium name="The Broad Institute Genome Sequencing Center for Infectious Disease"/>
            <person name="Wu L."/>
            <person name="Ma J."/>
        </authorList>
    </citation>
    <scope>NUCLEOTIDE SEQUENCE [LARGE SCALE GENOMIC DNA]</scope>
    <source>
        <strain evidence="12">CG52</strain>
    </source>
</reference>
<feature type="transmembrane region" description="Helical" evidence="9">
    <location>
        <begin position="305"/>
        <end position="328"/>
    </location>
</feature>
<organism evidence="11 12">
    <name type="scientific">Rhizobium helianthi</name>
    <dbReference type="NCBI Taxonomy" id="1132695"/>
    <lineage>
        <taxon>Bacteria</taxon>
        <taxon>Pseudomonadati</taxon>
        <taxon>Pseudomonadota</taxon>
        <taxon>Alphaproteobacteria</taxon>
        <taxon>Hyphomicrobiales</taxon>
        <taxon>Rhizobiaceae</taxon>
        <taxon>Rhizobium/Agrobacterium group</taxon>
        <taxon>Rhizobium</taxon>
    </lineage>
</organism>
<evidence type="ECO:0000256" key="1">
    <source>
        <dbReference type="ARBA" id="ARBA00004651"/>
    </source>
</evidence>
<evidence type="ECO:0000313" key="11">
    <source>
        <dbReference type="EMBL" id="MFD1745772.1"/>
    </source>
</evidence>
<proteinExistence type="predicted"/>
<gene>
    <name evidence="11" type="ORF">ACFSE1_09895</name>
</gene>
<keyword evidence="4 11" id="KW-0808">Transferase</keyword>
<evidence type="ECO:0000259" key="10">
    <source>
        <dbReference type="Pfam" id="PF13231"/>
    </source>
</evidence>
<feature type="transmembrane region" description="Helical" evidence="9">
    <location>
        <begin position="419"/>
        <end position="439"/>
    </location>
</feature>
<feature type="domain" description="Glycosyltransferase RgtA/B/C/D-like" evidence="10">
    <location>
        <begin position="100"/>
        <end position="267"/>
    </location>
</feature>
<keyword evidence="12" id="KW-1185">Reference proteome</keyword>
<dbReference type="Proteomes" id="UP001597322">
    <property type="component" value="Unassembled WGS sequence"/>
</dbReference>
<dbReference type="PANTHER" id="PTHR33908">
    <property type="entry name" value="MANNOSYLTRANSFERASE YKCB-RELATED"/>
    <property type="match status" value="1"/>
</dbReference>
<dbReference type="RefSeq" id="WP_377400100.1">
    <property type="nucleotide sequence ID" value="NZ_JBHUEQ010000016.1"/>
</dbReference>
<feature type="transmembrane region" description="Helical" evidence="9">
    <location>
        <begin position="392"/>
        <end position="413"/>
    </location>
</feature>
<keyword evidence="6 9" id="KW-1133">Transmembrane helix</keyword>
<evidence type="ECO:0000256" key="4">
    <source>
        <dbReference type="ARBA" id="ARBA00022679"/>
    </source>
</evidence>
<evidence type="ECO:0000256" key="5">
    <source>
        <dbReference type="ARBA" id="ARBA00022692"/>
    </source>
</evidence>
<evidence type="ECO:0000256" key="3">
    <source>
        <dbReference type="ARBA" id="ARBA00022676"/>
    </source>
</evidence>
<dbReference type="PANTHER" id="PTHR33908:SF3">
    <property type="entry name" value="UNDECAPRENYL PHOSPHATE-ALPHA-4-AMINO-4-DEOXY-L-ARABINOSE ARABINOSYL TRANSFERASE"/>
    <property type="match status" value="1"/>
</dbReference>
<accession>A0ABW4M475</accession>
<evidence type="ECO:0000256" key="7">
    <source>
        <dbReference type="ARBA" id="ARBA00023136"/>
    </source>
</evidence>
<feature type="transmembrane region" description="Helical" evidence="9">
    <location>
        <begin position="132"/>
        <end position="149"/>
    </location>
</feature>
<feature type="transmembrane region" description="Helical" evidence="9">
    <location>
        <begin position="335"/>
        <end position="354"/>
    </location>
</feature>
<feature type="region of interest" description="Disordered" evidence="8">
    <location>
        <begin position="1"/>
        <end position="27"/>
    </location>
</feature>
<sequence length="580" mass="62741">MTNTAGDKDLIEDAGDASAAPFPMQGSKEAAQAHGSSSLLREHLVPLLLVFLVALATLLPGINTLPLTDRDEALYVQASRQMLESGDWVDIRFQNEPRYKKPVGIYWLQGLAAKTIGTGAGSALWVYRLPSLFGAILTAMLTYAIAAQMGGKRAGLLAGLLAAMTVELAFEARIGKTDAMLCATIVASQLGLLSAYLDENRRQRLWRNALFWLALGLGTLIKGPVAPMIAGFTLLGILATERNLSILRALSPVRGIIAYLCVVLPWLLAIGWISKGAFFQQSVGHDMLGKIATAQESHGAPPGTYILTSLGTFWPLSIFFSLAVWWAWKNRHTKTVAFLFFWIVPAWLLFELIATKLPNYILPMMPAWAVLAGLAVNDIGLKTSNRWFRFTYLGIAAGGVALPLALNLLFYHIEGHIHLIGLALGACAATLSILASVWFMRNRLRAGFTAVIVAVAAIYALGYGLLLPDARGLWLSDRIKEAFNRQTNCEKPVKLSIGYAEPSIVFRLGTPMQRLNAEDGAKAFHDAACAIAAVTSSQMPAFTAALATMGGSADPVELVTARNLNGLKIQSVQIVRKRLN</sequence>
<dbReference type="EMBL" id="JBHUEQ010000016">
    <property type="protein sequence ID" value="MFD1745772.1"/>
    <property type="molecule type" value="Genomic_DNA"/>
</dbReference>
<feature type="transmembrane region" description="Helical" evidence="9">
    <location>
        <begin position="256"/>
        <end position="274"/>
    </location>
</feature>